<geneLocation type="plasmid" evidence="3">
    <name>SAP056A</name>
</geneLocation>
<comment type="similarity">
    <text evidence="1">Belongs to the Gram-positive plasmids replication protein type 1 family.</text>
</comment>
<organism evidence="3">
    <name type="scientific">Staphylococcus aureus</name>
    <dbReference type="NCBI Taxonomy" id="1280"/>
    <lineage>
        <taxon>Bacteria</taxon>
        <taxon>Bacillati</taxon>
        <taxon>Bacillota</taxon>
        <taxon>Bacilli</taxon>
        <taxon>Bacillales</taxon>
        <taxon>Staphylococcaceae</taxon>
        <taxon>Staphylococcus</taxon>
    </lineage>
</organism>
<evidence type="ECO:0000256" key="2">
    <source>
        <dbReference type="ARBA" id="ARBA00022705"/>
    </source>
</evidence>
<gene>
    <name evidence="3" type="ORF">SAP056A_007</name>
</gene>
<keyword evidence="2" id="KW-0235">DNA replication</keyword>
<dbReference type="GO" id="GO:0006260">
    <property type="term" value="P:DNA replication"/>
    <property type="evidence" value="ECO:0007669"/>
    <property type="project" value="UniProtKB-KW"/>
</dbReference>
<evidence type="ECO:0000256" key="1">
    <source>
        <dbReference type="ARBA" id="ARBA00008909"/>
    </source>
</evidence>
<name>D2JDU1_STAAU</name>
<accession>D2JDU1</accession>
<proteinExistence type="inferred from homology"/>
<protein>
    <submittedName>
        <fullName evidence="3">Replication protein</fullName>
    </submittedName>
</protein>
<dbReference type="InterPro" id="IPR000989">
    <property type="entry name" value="Rep"/>
</dbReference>
<dbReference type="EMBL" id="GQ900478">
    <property type="protein sequence ID" value="ACZ69020.1"/>
    <property type="molecule type" value="Genomic_DNA"/>
</dbReference>
<keyword evidence="3" id="KW-0614">Plasmid</keyword>
<evidence type="ECO:0000313" key="3">
    <source>
        <dbReference type="EMBL" id="ACZ69020.1"/>
    </source>
</evidence>
<dbReference type="Pfam" id="PF01446">
    <property type="entry name" value="Rep_1"/>
    <property type="match status" value="1"/>
</dbReference>
<dbReference type="AlphaFoldDB" id="D2JDU1"/>
<reference evidence="3" key="1">
    <citation type="submission" date="2009-08" db="EMBL/GenBank/DDBJ databases">
        <authorList>
            <person name="Gill J."/>
            <person name="Borman J."/>
            <person name="Shetty J."/>
            <person name="Hostetler J."/>
            <person name="Durkin S."/>
            <person name="Montgomery B."/>
        </authorList>
    </citation>
    <scope>NUCLEOTIDE SEQUENCE</scope>
    <source>
        <strain evidence="3">3041</strain>
        <plasmid evidence="3">SAP056A</plasmid>
    </source>
</reference>
<dbReference type="GO" id="GO:0003677">
    <property type="term" value="F:DNA binding"/>
    <property type="evidence" value="ECO:0007669"/>
    <property type="project" value="InterPro"/>
</dbReference>
<reference evidence="3" key="2">
    <citation type="submission" date="2009-12" db="EMBL/GenBank/DDBJ databases">
        <authorList>
            <person name="Summers A.O."/>
            <person name="Shearer J."/>
            <person name="Wireman J."/>
        </authorList>
    </citation>
    <scope>NUCLEOTIDE SEQUENCE</scope>
    <source>
        <strain evidence="3">3041</strain>
        <plasmid evidence="3">SAP056A</plasmid>
    </source>
</reference>
<sequence length="39" mass="4669">MHSTEVTVNKNDGSYNQHMHVLLCIENVYFRKKKIILHK</sequence>